<keyword evidence="2" id="KW-0963">Cytoplasm</keyword>
<accession>A0A3P7P578</accession>
<dbReference type="GO" id="GO:0030286">
    <property type="term" value="C:dynein complex"/>
    <property type="evidence" value="ECO:0007669"/>
    <property type="project" value="UniProtKB-KW"/>
</dbReference>
<gene>
    <name evidence="8" type="ORF">DILT_LOCUS19241</name>
</gene>
<keyword evidence="4" id="KW-0243">Dynein</keyword>
<evidence type="ECO:0000256" key="3">
    <source>
        <dbReference type="ARBA" id="ARBA00022701"/>
    </source>
</evidence>
<evidence type="ECO:0000256" key="1">
    <source>
        <dbReference type="ARBA" id="ARBA00004245"/>
    </source>
</evidence>
<keyword evidence="5" id="KW-0505">Motor protein</keyword>
<dbReference type="GO" id="GO:0005874">
    <property type="term" value="C:microtubule"/>
    <property type="evidence" value="ECO:0007669"/>
    <property type="project" value="UniProtKB-KW"/>
</dbReference>
<dbReference type="InterPro" id="IPR022780">
    <property type="entry name" value="Dynein_light_int_chain"/>
</dbReference>
<name>A0A3P7P578_DIBLA</name>
<evidence type="ECO:0000256" key="2">
    <source>
        <dbReference type="ARBA" id="ARBA00022490"/>
    </source>
</evidence>
<dbReference type="Proteomes" id="UP000281553">
    <property type="component" value="Unassembled WGS sequence"/>
</dbReference>
<dbReference type="EMBL" id="UYRU01109842">
    <property type="protein sequence ID" value="VDN43988.1"/>
    <property type="molecule type" value="Genomic_DNA"/>
</dbReference>
<organism evidence="8 9">
    <name type="scientific">Dibothriocephalus latus</name>
    <name type="common">Fish tapeworm</name>
    <name type="synonym">Diphyllobothrium latum</name>
    <dbReference type="NCBI Taxonomy" id="60516"/>
    <lineage>
        <taxon>Eukaryota</taxon>
        <taxon>Metazoa</taxon>
        <taxon>Spiralia</taxon>
        <taxon>Lophotrochozoa</taxon>
        <taxon>Platyhelminthes</taxon>
        <taxon>Cestoda</taxon>
        <taxon>Eucestoda</taxon>
        <taxon>Diphyllobothriidea</taxon>
        <taxon>Diphyllobothriidae</taxon>
        <taxon>Dibothriocephalus</taxon>
    </lineage>
</organism>
<keyword evidence="3" id="KW-0493">Microtubule</keyword>
<protein>
    <recommendedName>
        <fullName evidence="10">Dynein light intermediate chain</fullName>
    </recommendedName>
</protein>
<comment type="subcellular location">
    <subcellularLocation>
        <location evidence="1">Cytoplasm</location>
        <location evidence="1">Cytoskeleton</location>
    </subcellularLocation>
</comment>
<keyword evidence="9" id="KW-1185">Reference proteome</keyword>
<keyword evidence="6" id="KW-0206">Cytoskeleton</keyword>
<sequence>MHQPTGWDNLKKISILEENLTKFKRDDPFSSIVPQPEEERSAPKETEVTAIDEQVSTDVCVIHLAAMFNKLAVAITARLFVVQNGMKRKCTLCLSPL</sequence>
<reference evidence="8 9" key="1">
    <citation type="submission" date="2018-11" db="EMBL/GenBank/DDBJ databases">
        <authorList>
            <consortium name="Pathogen Informatics"/>
        </authorList>
    </citation>
    <scope>NUCLEOTIDE SEQUENCE [LARGE SCALE GENOMIC DNA]</scope>
</reference>
<dbReference type="Pfam" id="PF05783">
    <property type="entry name" value="DLIC"/>
    <property type="match status" value="1"/>
</dbReference>
<feature type="compositionally biased region" description="Basic and acidic residues" evidence="7">
    <location>
        <begin position="37"/>
        <end position="47"/>
    </location>
</feature>
<evidence type="ECO:0000256" key="7">
    <source>
        <dbReference type="SAM" id="MobiDB-lite"/>
    </source>
</evidence>
<evidence type="ECO:0000256" key="5">
    <source>
        <dbReference type="ARBA" id="ARBA00023175"/>
    </source>
</evidence>
<evidence type="ECO:0000313" key="8">
    <source>
        <dbReference type="EMBL" id="VDN43988.1"/>
    </source>
</evidence>
<dbReference type="OrthoDB" id="27603at2759"/>
<evidence type="ECO:0008006" key="10">
    <source>
        <dbReference type="Google" id="ProtNLM"/>
    </source>
</evidence>
<evidence type="ECO:0000256" key="6">
    <source>
        <dbReference type="ARBA" id="ARBA00023212"/>
    </source>
</evidence>
<evidence type="ECO:0000313" key="9">
    <source>
        <dbReference type="Proteomes" id="UP000281553"/>
    </source>
</evidence>
<feature type="region of interest" description="Disordered" evidence="7">
    <location>
        <begin position="27"/>
        <end position="47"/>
    </location>
</feature>
<dbReference type="AlphaFoldDB" id="A0A3P7P578"/>
<proteinExistence type="predicted"/>
<evidence type="ECO:0000256" key="4">
    <source>
        <dbReference type="ARBA" id="ARBA00023017"/>
    </source>
</evidence>